<dbReference type="Gene3D" id="1.10.340.70">
    <property type="match status" value="1"/>
</dbReference>
<dbReference type="Pfam" id="PF17921">
    <property type="entry name" value="Integrase_H2C2"/>
    <property type="match status" value="1"/>
</dbReference>
<keyword evidence="3" id="KW-1185">Reference proteome</keyword>
<evidence type="ECO:0000313" key="2">
    <source>
        <dbReference type="EMBL" id="CAG8759593.1"/>
    </source>
</evidence>
<comment type="caution">
    <text evidence="2">The sequence shown here is derived from an EMBL/GenBank/DDBJ whole genome shotgun (WGS) entry which is preliminary data.</text>
</comment>
<gene>
    <name evidence="2" type="ORF">GMARGA_LOCUS17323</name>
</gene>
<feature type="domain" description="Integrase zinc-binding" evidence="1">
    <location>
        <begin position="59"/>
        <end position="97"/>
    </location>
</feature>
<dbReference type="Proteomes" id="UP000789901">
    <property type="component" value="Unassembled WGS sequence"/>
</dbReference>
<feature type="non-terminal residue" evidence="2">
    <location>
        <position position="1"/>
    </location>
</feature>
<dbReference type="InterPro" id="IPR041588">
    <property type="entry name" value="Integrase_H2C2"/>
</dbReference>
<organism evidence="2 3">
    <name type="scientific">Gigaspora margarita</name>
    <dbReference type="NCBI Taxonomy" id="4874"/>
    <lineage>
        <taxon>Eukaryota</taxon>
        <taxon>Fungi</taxon>
        <taxon>Fungi incertae sedis</taxon>
        <taxon>Mucoromycota</taxon>
        <taxon>Glomeromycotina</taxon>
        <taxon>Glomeromycetes</taxon>
        <taxon>Diversisporales</taxon>
        <taxon>Gigasporaceae</taxon>
        <taxon>Gigaspora</taxon>
    </lineage>
</organism>
<reference evidence="2 3" key="1">
    <citation type="submission" date="2021-06" db="EMBL/GenBank/DDBJ databases">
        <authorList>
            <person name="Kallberg Y."/>
            <person name="Tangrot J."/>
            <person name="Rosling A."/>
        </authorList>
    </citation>
    <scope>NUCLEOTIDE SEQUENCE [LARGE SCALE GENOMIC DNA]</scope>
    <source>
        <strain evidence="2 3">120-4 pot B 10/14</strain>
    </source>
</reference>
<name>A0ABN7VDZ4_GIGMA</name>
<dbReference type="EMBL" id="CAJVQB010013041">
    <property type="protein sequence ID" value="CAG8759593.1"/>
    <property type="molecule type" value="Genomic_DNA"/>
</dbReference>
<proteinExistence type="predicted"/>
<sequence>LQQYYRLKTYLETAEMPFNLSQPQQKQFRRQAAHYCLQNGLVYRRNKKGKTLLLRVIKENKLEQILYSLHLDIIAGHFGVESTYNKARSKYFWPQMY</sequence>
<evidence type="ECO:0000259" key="1">
    <source>
        <dbReference type="Pfam" id="PF17921"/>
    </source>
</evidence>
<protein>
    <submittedName>
        <fullName evidence="2">37873_t:CDS:1</fullName>
    </submittedName>
</protein>
<evidence type="ECO:0000313" key="3">
    <source>
        <dbReference type="Proteomes" id="UP000789901"/>
    </source>
</evidence>
<accession>A0ABN7VDZ4</accession>